<organism evidence="1 2">
    <name type="scientific">Parageobacillus toebii</name>
    <dbReference type="NCBI Taxonomy" id="153151"/>
    <lineage>
        <taxon>Bacteria</taxon>
        <taxon>Bacillati</taxon>
        <taxon>Bacillota</taxon>
        <taxon>Bacilli</taxon>
        <taxon>Bacillales</taxon>
        <taxon>Anoxybacillaceae</taxon>
        <taxon>Parageobacillus</taxon>
    </lineage>
</organism>
<comment type="caution">
    <text evidence="1">The sequence shown here is derived from an EMBL/GenBank/DDBJ whole genome shotgun (WGS) entry which is preliminary data.</text>
</comment>
<dbReference type="EMBL" id="LQYW01000061">
    <property type="protein sequence ID" value="KYD29885.1"/>
    <property type="molecule type" value="Genomic_DNA"/>
</dbReference>
<protein>
    <submittedName>
        <fullName evidence="1">Uncharacterized protein</fullName>
    </submittedName>
</protein>
<dbReference type="Proteomes" id="UP000075324">
    <property type="component" value="Unassembled WGS sequence"/>
</dbReference>
<dbReference type="AlphaFoldDB" id="A0A150MZL8"/>
<accession>A0A150MZL8</accession>
<proteinExistence type="predicted"/>
<name>A0A150MZL8_9BACL</name>
<gene>
    <name evidence="1" type="ORF">B4110_3442</name>
</gene>
<evidence type="ECO:0000313" key="1">
    <source>
        <dbReference type="EMBL" id="KYD29885.1"/>
    </source>
</evidence>
<reference evidence="1 2" key="1">
    <citation type="submission" date="2016-01" db="EMBL/GenBank/DDBJ databases">
        <title>Draft Genome Sequences of Seven Thermophilic Sporeformers Isolated from Foods.</title>
        <authorList>
            <person name="Berendsen E.M."/>
            <person name="Wells-Bennik M.H."/>
            <person name="Krawcyk A.O."/>
            <person name="De Jong A."/>
            <person name="Holsappel S."/>
            <person name="Eijlander R.T."/>
            <person name="Kuipers O.P."/>
        </authorList>
    </citation>
    <scope>NUCLEOTIDE SEQUENCE [LARGE SCALE GENOMIC DNA]</scope>
    <source>
        <strain evidence="1 2">B4110</strain>
    </source>
</reference>
<sequence length="50" mass="6047">MKKGNRLPISFFHGIKNMGYDLQFRCKTSFLRSSKQFYEEIRIFFSKHLA</sequence>
<evidence type="ECO:0000313" key="2">
    <source>
        <dbReference type="Proteomes" id="UP000075324"/>
    </source>
</evidence>